<dbReference type="Gene3D" id="3.40.50.300">
    <property type="entry name" value="P-loop containing nucleotide triphosphate hydrolases"/>
    <property type="match status" value="1"/>
</dbReference>
<dbReference type="EMBL" id="HACM01010124">
    <property type="protein sequence ID" value="CRZ10566.1"/>
    <property type="molecule type" value="Transcribed_RNA"/>
</dbReference>
<dbReference type="PANTHER" id="PTHR45782:SF4">
    <property type="entry name" value="MITOCHONDRIAL RIBOSOME-ASSOCIATED GTPASE 1"/>
    <property type="match status" value="1"/>
</dbReference>
<feature type="domain" description="G" evidence="5">
    <location>
        <begin position="143"/>
        <end position="251"/>
    </location>
</feature>
<keyword evidence="2 3" id="KW-0342">GTP-binding</keyword>
<evidence type="ECO:0000256" key="4">
    <source>
        <dbReference type="PIRSR" id="PIRSR006230-1"/>
    </source>
</evidence>
<keyword evidence="1 3" id="KW-0547">Nucleotide-binding</keyword>
<comment type="subcellular location">
    <subcellularLocation>
        <location evidence="3">Mitochondrion inner membrane</location>
        <topology evidence="3">Peripheral membrane protein</topology>
    </subcellularLocation>
</comment>
<dbReference type="Gene3D" id="1.10.1580.10">
    <property type="match status" value="1"/>
</dbReference>
<dbReference type="SUPFAM" id="SSF52540">
    <property type="entry name" value="P-loop containing nucleoside triphosphate hydrolases"/>
    <property type="match status" value="1"/>
</dbReference>
<evidence type="ECO:0000313" key="6">
    <source>
        <dbReference type="EMBL" id="CRZ10566.1"/>
    </source>
</evidence>
<dbReference type="Pfam" id="PF01926">
    <property type="entry name" value="MMR_HSR1"/>
    <property type="match status" value="1"/>
</dbReference>
<accession>A0A0H5R9V2</accession>
<sequence>MASSTAAALCSKNLSWFPGHMSKAILDLTSRQIARSHIIIEVRDARLPISSSNRELLQLVKSKRSIILFNKSDLADLSSCHRDKIFSYIQRESTEMGVPMPILQFLSSGPSSMSRSDRQKLITHITKTLRDKSRFKTTSRLCMVVGIPNIGKSSILSGLRQCSKSFKIGPEPGVTRSIHDVKIRAESKGDPDIVFQDSPGILPPSIDSAETALKLSLINAIPSSVLGHGITAQYLFEIMYSQTDNTFEEYLTAEAVRHSYYVKPGQNKHAELDISRVARCYVEEFRKGRLGRYMLDEFEVNTDNQIQSNSCR</sequence>
<evidence type="ECO:0000259" key="5">
    <source>
        <dbReference type="Pfam" id="PF01926"/>
    </source>
</evidence>
<organism evidence="6">
    <name type="scientific">Spongospora subterranea</name>
    <dbReference type="NCBI Taxonomy" id="70186"/>
    <lineage>
        <taxon>Eukaryota</taxon>
        <taxon>Sar</taxon>
        <taxon>Rhizaria</taxon>
        <taxon>Endomyxa</taxon>
        <taxon>Phytomyxea</taxon>
        <taxon>Plasmodiophorida</taxon>
        <taxon>Plasmodiophoridae</taxon>
        <taxon>Spongospora</taxon>
    </lineage>
</organism>
<dbReference type="PANTHER" id="PTHR45782">
    <property type="entry name" value="MITOCHONDRIAL RIBOSOME-ASSOCIATED GTPASE 1"/>
    <property type="match status" value="1"/>
</dbReference>
<name>A0A0H5R9V2_9EUKA</name>
<proteinExistence type="inferred from homology"/>
<evidence type="ECO:0000256" key="2">
    <source>
        <dbReference type="ARBA" id="ARBA00023134"/>
    </source>
</evidence>
<keyword evidence="3" id="KW-0496">Mitochondrion</keyword>
<feature type="binding site" evidence="4">
    <location>
        <begin position="149"/>
        <end position="154"/>
    </location>
    <ligand>
        <name>GTP</name>
        <dbReference type="ChEBI" id="CHEBI:37565"/>
    </ligand>
</feature>
<dbReference type="InterPro" id="IPR016478">
    <property type="entry name" value="GTPase_MTG1"/>
</dbReference>
<feature type="binding site" evidence="4">
    <location>
        <position position="200"/>
    </location>
    <ligand>
        <name>GTP</name>
        <dbReference type="ChEBI" id="CHEBI:37565"/>
    </ligand>
</feature>
<dbReference type="InterPro" id="IPR006073">
    <property type="entry name" value="GTP-bd"/>
</dbReference>
<feature type="binding site" evidence="4">
    <location>
        <begin position="70"/>
        <end position="73"/>
    </location>
    <ligand>
        <name>GTP</name>
        <dbReference type="ChEBI" id="CHEBI:37565"/>
    </ligand>
</feature>
<dbReference type="GO" id="GO:0005743">
    <property type="term" value="C:mitochondrial inner membrane"/>
    <property type="evidence" value="ECO:0007669"/>
    <property type="project" value="UniProtKB-SubCell"/>
</dbReference>
<reference evidence="6" key="1">
    <citation type="submission" date="2015-04" db="EMBL/GenBank/DDBJ databases">
        <title>The genome sequence of the plant pathogenic Rhizarian Plasmodiophora brassicae reveals insights in its biotrophic life cycle and the origin of chitin synthesis.</title>
        <authorList>
            <person name="Schwelm A."/>
            <person name="Fogelqvist J."/>
            <person name="Knaust A."/>
            <person name="Julke S."/>
            <person name="Lilja T."/>
            <person name="Dhandapani V."/>
            <person name="Bonilla-Rosso G."/>
            <person name="Karlsson M."/>
            <person name="Shevchenko A."/>
            <person name="Choi S.R."/>
            <person name="Kim H.G."/>
            <person name="Park J.Y."/>
            <person name="Lim Y.P."/>
            <person name="Ludwig-Muller J."/>
            <person name="Dixelius C."/>
        </authorList>
    </citation>
    <scope>NUCLEOTIDE SEQUENCE</scope>
    <source>
        <tissue evidence="6">Potato root galls</tissue>
    </source>
</reference>
<evidence type="ECO:0000256" key="1">
    <source>
        <dbReference type="ARBA" id="ARBA00022741"/>
    </source>
</evidence>
<dbReference type="InterPro" id="IPR027417">
    <property type="entry name" value="P-loop_NTPase"/>
</dbReference>
<dbReference type="InterPro" id="IPR023179">
    <property type="entry name" value="GTP-bd_ortho_bundle_sf"/>
</dbReference>
<dbReference type="GO" id="GO:0032543">
    <property type="term" value="P:mitochondrial translation"/>
    <property type="evidence" value="ECO:0007669"/>
    <property type="project" value="TreeGrafter"/>
</dbReference>
<comment type="similarity">
    <text evidence="3">Belongs to the TRAFAC class YlqF/YawG GTPase family. MTG1 subfamily.</text>
</comment>
<protein>
    <recommendedName>
        <fullName evidence="3">Mitochondrial GTPase 1</fullName>
    </recommendedName>
</protein>
<dbReference type="PIRSF" id="PIRSF006230">
    <property type="entry name" value="MG442"/>
    <property type="match status" value="1"/>
</dbReference>
<dbReference type="GO" id="GO:0003924">
    <property type="term" value="F:GTPase activity"/>
    <property type="evidence" value="ECO:0007669"/>
    <property type="project" value="TreeGrafter"/>
</dbReference>
<dbReference type="GO" id="GO:0005525">
    <property type="term" value="F:GTP binding"/>
    <property type="evidence" value="ECO:0007669"/>
    <property type="project" value="UniProtKB-KW"/>
</dbReference>
<dbReference type="AlphaFoldDB" id="A0A0H5R9V2"/>
<evidence type="ECO:0000256" key="3">
    <source>
        <dbReference type="PIRNR" id="PIRNR006230"/>
    </source>
</evidence>